<accession>A0ABQ3Q569</accession>
<evidence type="ECO:0000313" key="3">
    <source>
        <dbReference type="Proteomes" id="UP001052655"/>
    </source>
</evidence>
<evidence type="ECO:0008006" key="4">
    <source>
        <dbReference type="Google" id="ProtNLM"/>
    </source>
</evidence>
<gene>
    <name evidence="2" type="ORF">Sdagh_41500</name>
</gene>
<dbReference type="GeneID" id="91552248"/>
<comment type="caution">
    <text evidence="2">The sequence shown here is derived from an EMBL/GenBank/DDBJ whole genome shotgun (WGS) entry which is preliminary data.</text>
</comment>
<protein>
    <recommendedName>
        <fullName evidence="4">CU044_5270 family protein</fullName>
    </recommendedName>
</protein>
<dbReference type="NCBIfam" id="NF038083">
    <property type="entry name" value="CU044_5270_fam"/>
    <property type="match status" value="1"/>
</dbReference>
<evidence type="ECO:0000256" key="1">
    <source>
        <dbReference type="SAM" id="MobiDB-lite"/>
    </source>
</evidence>
<proteinExistence type="predicted"/>
<feature type="region of interest" description="Disordered" evidence="1">
    <location>
        <begin position="1"/>
        <end position="45"/>
    </location>
</feature>
<dbReference type="RefSeq" id="WP_189417092.1">
    <property type="nucleotide sequence ID" value="NZ_BMTC01000005.1"/>
</dbReference>
<reference evidence="2" key="1">
    <citation type="submission" date="2024-05" db="EMBL/GenBank/DDBJ databases">
        <title>Whole genome shotgun sequence of Streptomyces daghestanicus NBRC 12762.</title>
        <authorList>
            <person name="Komaki H."/>
            <person name="Tamura T."/>
        </authorList>
    </citation>
    <scope>NUCLEOTIDE SEQUENCE</scope>
    <source>
        <strain evidence="2">NBRC 12762</strain>
    </source>
</reference>
<organism evidence="2 3">
    <name type="scientific">Streptomyces daghestanicus</name>
    <dbReference type="NCBI Taxonomy" id="66885"/>
    <lineage>
        <taxon>Bacteria</taxon>
        <taxon>Bacillati</taxon>
        <taxon>Actinomycetota</taxon>
        <taxon>Actinomycetes</taxon>
        <taxon>Kitasatosporales</taxon>
        <taxon>Streptomycetaceae</taxon>
        <taxon>Streptomyces</taxon>
    </lineage>
</organism>
<dbReference type="EMBL" id="BNDX01000010">
    <property type="protein sequence ID" value="GHI32420.1"/>
    <property type="molecule type" value="Genomic_DNA"/>
</dbReference>
<evidence type="ECO:0000313" key="2">
    <source>
        <dbReference type="EMBL" id="GHI32420.1"/>
    </source>
</evidence>
<sequence length="357" mass="38910">MNATGNGPDRAPRHHGAEGAGREETDRDPLLRLLPPPPERDLSAERHFHHKDRLMHLIDNDRAREPRPSRSRPFLRRPALWTPLAATALAGVLAVTLTTTGDDRPTPPGGGAAVLLQQVAEVAARTEATAVRDDQYVYVKSLSAGAELEEDGTYRAAGEPAEREVWWSQDPAPAKTVGLIHENGSYFPVNELVPPGSEGVPAGLDRPTYTWLSTLPTDPDRLLERLYDLTDPDDGQEKAQAVFDTIGDLLSETYMPPRNAAALYRAAAKIPGVTRETDAEDAAGRHGYGIRRTDTRAATATEWVFAPDTLIYLGERTYLTRDTTSGKAGQTLEENAVLTRGVVDAYRARPDSPTDPA</sequence>
<dbReference type="Proteomes" id="UP001052655">
    <property type="component" value="Unassembled WGS sequence"/>
</dbReference>
<dbReference type="InterPro" id="IPR047789">
    <property type="entry name" value="CU044_5270-like"/>
</dbReference>
<feature type="compositionally biased region" description="Basic and acidic residues" evidence="1">
    <location>
        <begin position="15"/>
        <end position="30"/>
    </location>
</feature>
<name>A0ABQ3Q569_9ACTN</name>
<keyword evidence="3" id="KW-1185">Reference proteome</keyword>